<dbReference type="InterPro" id="IPR037027">
    <property type="entry name" value="YqgF/RNaseH-like_dom_sf"/>
</dbReference>
<keyword evidence="2 5" id="KW-0690">Ribosome biogenesis</keyword>
<dbReference type="GO" id="GO:0000967">
    <property type="term" value="P:rRNA 5'-end processing"/>
    <property type="evidence" value="ECO:0007669"/>
    <property type="project" value="UniProtKB-UniRule"/>
</dbReference>
<dbReference type="RefSeq" id="WP_139984305.1">
    <property type="nucleotide sequence ID" value="NZ_CP041046.1"/>
</dbReference>
<dbReference type="EMBL" id="CP041046">
    <property type="protein sequence ID" value="QDE40509.1"/>
    <property type="molecule type" value="Genomic_DNA"/>
</dbReference>
<evidence type="ECO:0000313" key="8">
    <source>
        <dbReference type="Proteomes" id="UP000316093"/>
    </source>
</evidence>
<dbReference type="SUPFAM" id="SSF53098">
    <property type="entry name" value="Ribonuclease H-like"/>
    <property type="match status" value="1"/>
</dbReference>
<dbReference type="EC" id="3.1.-.-" evidence="5"/>
<dbReference type="PANTHER" id="PTHR33317">
    <property type="entry name" value="POLYNUCLEOTIDYL TRANSFERASE, RIBONUCLEASE H-LIKE SUPERFAMILY PROTEIN"/>
    <property type="match status" value="1"/>
</dbReference>
<feature type="domain" description="YqgF/RNase H-like" evidence="6">
    <location>
        <begin position="2"/>
        <end position="102"/>
    </location>
</feature>
<dbReference type="HAMAP" id="MF_00651">
    <property type="entry name" value="Nuclease_YqgF"/>
    <property type="match status" value="1"/>
</dbReference>
<reference evidence="7 8" key="1">
    <citation type="submission" date="2019-06" db="EMBL/GenBank/DDBJ databases">
        <title>A complete genome sequence for Luteibacter pinisoli MAH-14.</title>
        <authorList>
            <person name="Baltrus D.A."/>
        </authorList>
    </citation>
    <scope>NUCLEOTIDE SEQUENCE [LARGE SCALE GENOMIC DNA]</scope>
    <source>
        <strain evidence="7 8">MAH-14</strain>
    </source>
</reference>
<evidence type="ECO:0000256" key="3">
    <source>
        <dbReference type="ARBA" id="ARBA00022722"/>
    </source>
</evidence>
<dbReference type="GO" id="GO:0005829">
    <property type="term" value="C:cytosol"/>
    <property type="evidence" value="ECO:0007669"/>
    <property type="project" value="TreeGrafter"/>
</dbReference>
<sequence length="139" mass="15050">MSCLFGFDVGTKVVGVAVGNRLTGTARALAALPVRDGAPDWQALDQLRRDWLPAELVVGLPLDNEGQEQPMTRTARRFAQKLTERYGIAVAFADERMSSQEAARRFAAGRAAGTRKRSDAKSIDAEAAAVILESYLLQS</sequence>
<dbReference type="KEGG" id="lpy:FIV34_15495"/>
<dbReference type="InterPro" id="IPR012337">
    <property type="entry name" value="RNaseH-like_sf"/>
</dbReference>
<evidence type="ECO:0000313" key="7">
    <source>
        <dbReference type="EMBL" id="QDE40509.1"/>
    </source>
</evidence>
<keyword evidence="4 5" id="KW-0378">Hydrolase</keyword>
<dbReference type="InterPro" id="IPR005227">
    <property type="entry name" value="YqgF"/>
</dbReference>
<dbReference type="CDD" id="cd16964">
    <property type="entry name" value="YqgF"/>
    <property type="match status" value="1"/>
</dbReference>
<accession>A0A4Y5Z7J7</accession>
<comment type="similarity">
    <text evidence="5">Belongs to the YqgF HJR family.</text>
</comment>
<keyword evidence="8" id="KW-1185">Reference proteome</keyword>
<dbReference type="NCBIfam" id="TIGR00250">
    <property type="entry name" value="RNAse_H_YqgF"/>
    <property type="match status" value="1"/>
</dbReference>
<evidence type="ECO:0000259" key="6">
    <source>
        <dbReference type="SMART" id="SM00732"/>
    </source>
</evidence>
<organism evidence="7 8">
    <name type="scientific">Luteibacter pinisoli</name>
    <dbReference type="NCBI Taxonomy" id="2589080"/>
    <lineage>
        <taxon>Bacteria</taxon>
        <taxon>Pseudomonadati</taxon>
        <taxon>Pseudomonadota</taxon>
        <taxon>Gammaproteobacteria</taxon>
        <taxon>Lysobacterales</taxon>
        <taxon>Rhodanobacteraceae</taxon>
        <taxon>Luteibacter</taxon>
    </lineage>
</organism>
<comment type="subcellular location">
    <subcellularLocation>
        <location evidence="5">Cytoplasm</location>
    </subcellularLocation>
</comment>
<name>A0A4Y5Z7J7_9GAMM</name>
<comment type="function">
    <text evidence="5">Could be a nuclease involved in processing of the 5'-end of pre-16S rRNA.</text>
</comment>
<dbReference type="GO" id="GO:0004518">
    <property type="term" value="F:nuclease activity"/>
    <property type="evidence" value="ECO:0007669"/>
    <property type="project" value="UniProtKB-KW"/>
</dbReference>
<evidence type="ECO:0000256" key="4">
    <source>
        <dbReference type="ARBA" id="ARBA00022801"/>
    </source>
</evidence>
<proteinExistence type="inferred from homology"/>
<dbReference type="InterPro" id="IPR006641">
    <property type="entry name" value="YqgF/RNaseH-like_dom"/>
</dbReference>
<dbReference type="Gene3D" id="3.30.420.140">
    <property type="entry name" value="YqgF/RNase H-like domain"/>
    <property type="match status" value="1"/>
</dbReference>
<keyword evidence="3 5" id="KW-0540">Nuclease</keyword>
<dbReference type="Pfam" id="PF03652">
    <property type="entry name" value="RuvX"/>
    <property type="match status" value="1"/>
</dbReference>
<evidence type="ECO:0000256" key="1">
    <source>
        <dbReference type="ARBA" id="ARBA00022490"/>
    </source>
</evidence>
<dbReference type="Proteomes" id="UP000316093">
    <property type="component" value="Chromosome"/>
</dbReference>
<dbReference type="GO" id="GO:0016788">
    <property type="term" value="F:hydrolase activity, acting on ester bonds"/>
    <property type="evidence" value="ECO:0007669"/>
    <property type="project" value="UniProtKB-UniRule"/>
</dbReference>
<dbReference type="AlphaFoldDB" id="A0A4Y5Z7J7"/>
<dbReference type="SMART" id="SM00732">
    <property type="entry name" value="YqgFc"/>
    <property type="match status" value="1"/>
</dbReference>
<dbReference type="PANTHER" id="PTHR33317:SF4">
    <property type="entry name" value="POLYNUCLEOTIDYL TRANSFERASE, RIBONUCLEASE H-LIKE SUPERFAMILY PROTEIN"/>
    <property type="match status" value="1"/>
</dbReference>
<protein>
    <recommendedName>
        <fullName evidence="5">Putative pre-16S rRNA nuclease</fullName>
        <ecNumber evidence="5">3.1.-.-</ecNumber>
    </recommendedName>
</protein>
<evidence type="ECO:0000256" key="2">
    <source>
        <dbReference type="ARBA" id="ARBA00022517"/>
    </source>
</evidence>
<gene>
    <name evidence="7" type="primary">ruvX</name>
    <name evidence="7" type="ORF">FIV34_15495</name>
</gene>
<dbReference type="OrthoDB" id="9796140at2"/>
<evidence type="ECO:0000256" key="5">
    <source>
        <dbReference type="HAMAP-Rule" id="MF_00651"/>
    </source>
</evidence>
<keyword evidence="1 5" id="KW-0963">Cytoplasm</keyword>